<keyword evidence="7" id="KW-1185">Reference proteome</keyword>
<evidence type="ECO:0000259" key="5">
    <source>
        <dbReference type="Pfam" id="PF11976"/>
    </source>
</evidence>
<dbReference type="GO" id="GO:0005634">
    <property type="term" value="C:nucleus"/>
    <property type="evidence" value="ECO:0007669"/>
    <property type="project" value="UniProtKB-SubCell"/>
</dbReference>
<dbReference type="Pfam" id="PF11976">
    <property type="entry name" value="Rad60-SLD"/>
    <property type="match status" value="1"/>
</dbReference>
<dbReference type="InterPro" id="IPR052324">
    <property type="entry name" value="NFATC2-Int_DNA_Repair"/>
</dbReference>
<dbReference type="EMBL" id="JAACNH010001267">
    <property type="protein sequence ID" value="KAG8430247.1"/>
    <property type="molecule type" value="Genomic_DNA"/>
</dbReference>
<dbReference type="GO" id="GO:0045944">
    <property type="term" value="P:positive regulation of transcription by RNA polymerase II"/>
    <property type="evidence" value="ECO:0007669"/>
    <property type="project" value="TreeGrafter"/>
</dbReference>
<evidence type="ECO:0000313" key="6">
    <source>
        <dbReference type="EMBL" id="KAG8430247.1"/>
    </source>
</evidence>
<dbReference type="PANTHER" id="PTHR47187">
    <property type="entry name" value="NFATC2-INTERACTING PROTEIN"/>
    <property type="match status" value="1"/>
</dbReference>
<dbReference type="SUPFAM" id="SSF54236">
    <property type="entry name" value="Ubiquitin-like"/>
    <property type="match status" value="1"/>
</dbReference>
<feature type="domain" description="Rad60/SUMO-like" evidence="5">
    <location>
        <begin position="34"/>
        <end position="82"/>
    </location>
</feature>
<sequence length="84" mass="9537">MEVGVVTAPKQNVCWIEGMHEHMQISKCNLHVEPLQSLMDQYRAAMGLTLKEKLSFFFEGQKLKGKNTAVELGLESDDIIEVWS</sequence>
<dbReference type="InterPro" id="IPR022617">
    <property type="entry name" value="Rad60/SUMO-like_dom"/>
</dbReference>
<evidence type="ECO:0000313" key="7">
    <source>
        <dbReference type="Proteomes" id="UP000812440"/>
    </source>
</evidence>
<evidence type="ECO:0000256" key="4">
    <source>
        <dbReference type="ARBA" id="ARBA00042764"/>
    </source>
</evidence>
<dbReference type="InterPro" id="IPR029071">
    <property type="entry name" value="Ubiquitin-like_domsf"/>
</dbReference>
<dbReference type="OrthoDB" id="442921at2759"/>
<gene>
    <name evidence="6" type="ORF">GDO86_018158</name>
</gene>
<protein>
    <recommendedName>
        <fullName evidence="3">NFATC2-interacting protein</fullName>
    </recommendedName>
    <alternativeName>
        <fullName evidence="4">Nuclear factor of activated T-cells, cytoplasmic 2-interacting protein</fullName>
    </alternativeName>
</protein>
<comment type="subcellular location">
    <subcellularLocation>
        <location evidence="1">Nucleus</location>
    </subcellularLocation>
</comment>
<dbReference type="AlphaFoldDB" id="A0A8T2IEX0"/>
<evidence type="ECO:0000256" key="3">
    <source>
        <dbReference type="ARBA" id="ARBA00039921"/>
    </source>
</evidence>
<organism evidence="6 7">
    <name type="scientific">Hymenochirus boettgeri</name>
    <name type="common">Congo dwarf clawed frog</name>
    <dbReference type="NCBI Taxonomy" id="247094"/>
    <lineage>
        <taxon>Eukaryota</taxon>
        <taxon>Metazoa</taxon>
        <taxon>Chordata</taxon>
        <taxon>Craniata</taxon>
        <taxon>Vertebrata</taxon>
        <taxon>Euteleostomi</taxon>
        <taxon>Amphibia</taxon>
        <taxon>Batrachia</taxon>
        <taxon>Anura</taxon>
        <taxon>Pipoidea</taxon>
        <taxon>Pipidae</taxon>
        <taxon>Pipinae</taxon>
        <taxon>Hymenochirus</taxon>
    </lineage>
</organism>
<dbReference type="PANTHER" id="PTHR47187:SF1">
    <property type="entry name" value="NFATC2-INTERACTING PROTEIN"/>
    <property type="match status" value="1"/>
</dbReference>
<keyword evidence="2" id="KW-0539">Nucleus</keyword>
<accession>A0A8T2IEX0</accession>
<reference evidence="6" key="1">
    <citation type="thesis" date="2020" institute="ProQuest LLC" country="789 East Eisenhower Parkway, Ann Arbor, MI, USA">
        <title>Comparative Genomics and Chromosome Evolution.</title>
        <authorList>
            <person name="Mudd A.B."/>
        </authorList>
    </citation>
    <scope>NUCLEOTIDE SEQUENCE</scope>
    <source>
        <strain evidence="6">Female2</strain>
        <tissue evidence="6">Blood</tissue>
    </source>
</reference>
<evidence type="ECO:0000256" key="1">
    <source>
        <dbReference type="ARBA" id="ARBA00004123"/>
    </source>
</evidence>
<dbReference type="Proteomes" id="UP000812440">
    <property type="component" value="Unassembled WGS sequence"/>
</dbReference>
<evidence type="ECO:0000256" key="2">
    <source>
        <dbReference type="ARBA" id="ARBA00023242"/>
    </source>
</evidence>
<comment type="caution">
    <text evidence="6">The sequence shown here is derived from an EMBL/GenBank/DDBJ whole genome shotgun (WGS) entry which is preliminary data.</text>
</comment>
<dbReference type="Gene3D" id="3.10.20.90">
    <property type="entry name" value="Phosphatidylinositol 3-kinase Catalytic Subunit, Chain A, domain 1"/>
    <property type="match status" value="1"/>
</dbReference>
<proteinExistence type="predicted"/>
<name>A0A8T2IEX0_9PIPI</name>